<dbReference type="PROSITE" id="PS00584">
    <property type="entry name" value="PFKB_KINASES_2"/>
    <property type="match status" value="1"/>
</dbReference>
<dbReference type="CDD" id="cd01164">
    <property type="entry name" value="FruK_PfkB_like"/>
    <property type="match status" value="1"/>
</dbReference>
<dbReference type="InterPro" id="IPR017583">
    <property type="entry name" value="Tagatose/fructose_Pkinase"/>
</dbReference>
<keyword evidence="3 7" id="KW-0547">Nucleotide-binding</keyword>
<sequence>MIYTVTLNPAVDYFLEIDGLTLGQVNRSIGERKAPGGKGINVSRVLKRLGYSSEALGFIGGFTGRFIEDALRDEAIQTNFIKVNGDSRINVKVHSEEETELNGTSPEISKEQLQQLESQLKKLTEGDVLVLAGSVPTTLSVCLYQDMISIARKQGAFVCLDTSGESLEKAIQARPSFIKPNHHELGEMYGVDITEVQQAIPYAKDLVGKGIDYVLVSFAGEGALLATKEEMYFATPPRGIVQNSVGAGDSTVAGFIAAMQEGKTDREALSFSVAAGSATAFSKSFCQRKEVEEFSQTIDVKKWGEVNVDENL</sequence>
<keyword evidence="4 8" id="KW-0418">Kinase</keyword>
<dbReference type="GO" id="GO:0005988">
    <property type="term" value="P:lactose metabolic process"/>
    <property type="evidence" value="ECO:0007669"/>
    <property type="project" value="UniProtKB-KW"/>
</dbReference>
<gene>
    <name evidence="10" type="primary">pfkB</name>
    <name evidence="10" type="ORF">AB3N04_08945</name>
</gene>
<dbReference type="GO" id="GO:0005524">
    <property type="term" value="F:ATP binding"/>
    <property type="evidence" value="ECO:0007669"/>
    <property type="project" value="UniProtKB-UniRule"/>
</dbReference>
<dbReference type="GO" id="GO:0005829">
    <property type="term" value="C:cytosol"/>
    <property type="evidence" value="ECO:0007669"/>
    <property type="project" value="TreeGrafter"/>
</dbReference>
<protein>
    <recommendedName>
        <fullName evidence="7">Tagatose-6-phosphate kinase</fullName>
        <ecNumber evidence="7">2.7.1.144</ecNumber>
    </recommendedName>
</protein>
<dbReference type="GO" id="GO:0044281">
    <property type="term" value="P:small molecule metabolic process"/>
    <property type="evidence" value="ECO:0007669"/>
    <property type="project" value="UniProtKB-ARBA"/>
</dbReference>
<proteinExistence type="inferred from homology"/>
<comment type="catalytic activity">
    <reaction evidence="7">
        <text>D-tagatofuranose 6-phosphate + ATP = D-tagatofuranose 1,6-bisphosphate + ADP + H(+)</text>
        <dbReference type="Rhea" id="RHEA:12420"/>
        <dbReference type="ChEBI" id="CHEBI:15378"/>
        <dbReference type="ChEBI" id="CHEBI:30616"/>
        <dbReference type="ChEBI" id="CHEBI:58694"/>
        <dbReference type="ChEBI" id="CHEBI:58695"/>
        <dbReference type="ChEBI" id="CHEBI:456216"/>
        <dbReference type="EC" id="2.7.1.144"/>
    </reaction>
</comment>
<evidence type="ECO:0000313" key="10">
    <source>
        <dbReference type="EMBL" id="XDI38416.1"/>
    </source>
</evidence>
<dbReference type="InterPro" id="IPR022463">
    <property type="entry name" value="1-PFruKinase"/>
</dbReference>
<dbReference type="NCBIfam" id="TIGR03168">
    <property type="entry name" value="1-PFK"/>
    <property type="match status" value="1"/>
</dbReference>
<evidence type="ECO:0000259" key="9">
    <source>
        <dbReference type="Pfam" id="PF00294"/>
    </source>
</evidence>
<dbReference type="AlphaFoldDB" id="A0AB39BYJ7"/>
<evidence type="ECO:0000256" key="3">
    <source>
        <dbReference type="ARBA" id="ARBA00022741"/>
    </source>
</evidence>
<comment type="catalytic activity">
    <reaction evidence="6 8">
        <text>beta-D-fructose 1-phosphate + ATP = beta-D-fructose 1,6-bisphosphate + ADP + H(+)</text>
        <dbReference type="Rhea" id="RHEA:14213"/>
        <dbReference type="ChEBI" id="CHEBI:15378"/>
        <dbReference type="ChEBI" id="CHEBI:30616"/>
        <dbReference type="ChEBI" id="CHEBI:32966"/>
        <dbReference type="ChEBI" id="CHEBI:138881"/>
        <dbReference type="ChEBI" id="CHEBI:456216"/>
        <dbReference type="EC" id="2.7.1.56"/>
    </reaction>
</comment>
<dbReference type="FunFam" id="3.40.1190.20:FF:000001">
    <property type="entry name" value="Phosphofructokinase"/>
    <property type="match status" value="1"/>
</dbReference>
<dbReference type="RefSeq" id="WP_368505702.1">
    <property type="nucleotide sequence ID" value="NZ_CP162551.1"/>
</dbReference>
<dbReference type="PIRSF" id="PIRSF000535">
    <property type="entry name" value="1PFK/6PFK/LacC"/>
    <property type="match status" value="1"/>
</dbReference>
<dbReference type="GO" id="GO:0009024">
    <property type="term" value="F:tagatose-6-phosphate kinase activity"/>
    <property type="evidence" value="ECO:0007669"/>
    <property type="project" value="UniProtKB-EC"/>
</dbReference>
<reference evidence="10" key="1">
    <citation type="submission" date="2024-07" db="EMBL/GenBank/DDBJ databases">
        <title>Identification and characteristics of an arsenic-resistant bacterial isolate, which belongs to a novel species.</title>
        <authorList>
            <person name="Juszczyk A."/>
            <person name="Kowalczyk A."/>
            <person name="Was K."/>
            <person name="Kosowicz W."/>
            <person name="Budzyn A."/>
            <person name="Latowski D."/>
        </authorList>
    </citation>
    <scope>NUCLEOTIDE SEQUENCE</scope>
    <source>
        <strain evidence="10">As8PL</strain>
    </source>
</reference>
<dbReference type="InterPro" id="IPR029056">
    <property type="entry name" value="Ribokinase-like"/>
</dbReference>
<evidence type="ECO:0000256" key="7">
    <source>
        <dbReference type="PIRNR" id="PIRNR000535"/>
    </source>
</evidence>
<organism evidence="10">
    <name type="scientific">Alkalihalophilus sp. As8PL</name>
    <dbReference type="NCBI Taxonomy" id="3237103"/>
    <lineage>
        <taxon>Bacteria</taxon>
        <taxon>Bacillati</taxon>
        <taxon>Bacillota</taxon>
        <taxon>Bacilli</taxon>
        <taxon>Bacillales</taxon>
        <taxon>Bacillaceae</taxon>
        <taxon>Alkalihalophilus</taxon>
    </lineage>
</organism>
<keyword evidence="7" id="KW-0423">Lactose metabolism</keyword>
<dbReference type="Gene3D" id="3.40.1190.20">
    <property type="match status" value="1"/>
</dbReference>
<dbReference type="PANTHER" id="PTHR46566">
    <property type="entry name" value="1-PHOSPHOFRUCTOKINASE-RELATED"/>
    <property type="match status" value="1"/>
</dbReference>
<dbReference type="GO" id="GO:0008662">
    <property type="term" value="F:1-phosphofructokinase activity"/>
    <property type="evidence" value="ECO:0007669"/>
    <property type="project" value="UniProtKB-UniRule"/>
</dbReference>
<dbReference type="NCBIfam" id="TIGR03828">
    <property type="entry name" value="pfkB"/>
    <property type="match status" value="1"/>
</dbReference>
<dbReference type="GO" id="GO:0016052">
    <property type="term" value="P:carbohydrate catabolic process"/>
    <property type="evidence" value="ECO:0007669"/>
    <property type="project" value="UniProtKB-ARBA"/>
</dbReference>
<evidence type="ECO:0000256" key="8">
    <source>
        <dbReference type="RuleBase" id="RU369061"/>
    </source>
</evidence>
<comment type="similarity">
    <text evidence="7">Belongs to the carbohydrate kinase PfkB family. LacC subfamily.</text>
</comment>
<evidence type="ECO:0000256" key="6">
    <source>
        <dbReference type="ARBA" id="ARBA00047745"/>
    </source>
</evidence>
<dbReference type="Pfam" id="PF00294">
    <property type="entry name" value="PfkB"/>
    <property type="match status" value="1"/>
</dbReference>
<evidence type="ECO:0000256" key="2">
    <source>
        <dbReference type="ARBA" id="ARBA00022679"/>
    </source>
</evidence>
<evidence type="ECO:0000256" key="5">
    <source>
        <dbReference type="ARBA" id="ARBA00022840"/>
    </source>
</evidence>
<dbReference type="EC" id="2.7.1.144" evidence="7"/>
<dbReference type="InterPro" id="IPR011611">
    <property type="entry name" value="PfkB_dom"/>
</dbReference>
<keyword evidence="2 7" id="KW-0808">Transferase</keyword>
<dbReference type="EMBL" id="CP162551">
    <property type="protein sequence ID" value="XDI38416.1"/>
    <property type="molecule type" value="Genomic_DNA"/>
</dbReference>
<dbReference type="PANTHER" id="PTHR46566:SF1">
    <property type="entry name" value="1-PHOSPHOFRUCTOKINASE"/>
    <property type="match status" value="1"/>
</dbReference>
<accession>A0AB39BYJ7</accession>
<comment type="function">
    <text evidence="8">Catalyzes the ATP-dependent phosphorylation of fructose-l-phosphate to fructose-l,6-bisphosphate.</text>
</comment>
<dbReference type="SUPFAM" id="SSF53613">
    <property type="entry name" value="Ribokinase-like"/>
    <property type="match status" value="1"/>
</dbReference>
<name>A0AB39BYJ7_9BACI</name>
<evidence type="ECO:0000256" key="4">
    <source>
        <dbReference type="ARBA" id="ARBA00022777"/>
    </source>
</evidence>
<feature type="domain" description="Carbohydrate kinase PfkB" evidence="9">
    <location>
        <begin position="8"/>
        <end position="283"/>
    </location>
</feature>
<keyword evidence="5 7" id="KW-0067">ATP-binding</keyword>
<comment type="similarity">
    <text evidence="1">Belongs to the carbohydrate kinase pfkB family.</text>
</comment>
<evidence type="ECO:0000256" key="1">
    <source>
        <dbReference type="ARBA" id="ARBA00005380"/>
    </source>
</evidence>
<dbReference type="InterPro" id="IPR002173">
    <property type="entry name" value="Carboh/pur_kinase_PfkB_CS"/>
</dbReference>
<dbReference type="PROSITE" id="PS00583">
    <property type="entry name" value="PFKB_KINASES_1"/>
    <property type="match status" value="1"/>
</dbReference>
<comment type="pathway">
    <text evidence="7">Carbohydrate metabolism; D-tagatose 6-phosphate degradation; D-glyceraldehyde 3-phosphate and glycerone phosphate from D-tagatose 6-phosphate: step 1/2.</text>
</comment>